<proteinExistence type="predicted"/>
<feature type="domain" description="SHOCT" evidence="3">
    <location>
        <begin position="83"/>
        <end position="108"/>
    </location>
</feature>
<dbReference type="Pfam" id="PF09851">
    <property type="entry name" value="SHOCT"/>
    <property type="match status" value="1"/>
</dbReference>
<reference evidence="5" key="1">
    <citation type="journal article" date="2019" name="Int. J. Syst. Evol. Microbiol.">
        <title>The Global Catalogue of Microorganisms (GCM) 10K type strain sequencing project: providing services to taxonomists for standard genome sequencing and annotation.</title>
        <authorList>
            <consortium name="The Broad Institute Genomics Platform"/>
            <consortium name="The Broad Institute Genome Sequencing Center for Infectious Disease"/>
            <person name="Wu L."/>
            <person name="Ma J."/>
        </authorList>
    </citation>
    <scope>NUCLEOTIDE SEQUENCE [LARGE SCALE GENOMIC DNA]</scope>
    <source>
        <strain evidence="5">JCM 10673</strain>
    </source>
</reference>
<evidence type="ECO:0000256" key="2">
    <source>
        <dbReference type="SAM" id="Phobius"/>
    </source>
</evidence>
<dbReference type="InterPro" id="IPR018649">
    <property type="entry name" value="SHOCT"/>
</dbReference>
<dbReference type="EMBL" id="BAAAHG010000010">
    <property type="protein sequence ID" value="GAA0909460.1"/>
    <property type="molecule type" value="Genomic_DNA"/>
</dbReference>
<feature type="transmembrane region" description="Helical" evidence="2">
    <location>
        <begin position="35"/>
        <end position="57"/>
    </location>
</feature>
<dbReference type="Proteomes" id="UP001501005">
    <property type="component" value="Unassembled WGS sequence"/>
</dbReference>
<protein>
    <recommendedName>
        <fullName evidence="3">SHOCT domain-containing protein</fullName>
    </recommendedName>
</protein>
<evidence type="ECO:0000313" key="5">
    <source>
        <dbReference type="Proteomes" id="UP001501005"/>
    </source>
</evidence>
<accession>A0ABP3Z153</accession>
<organism evidence="4 5">
    <name type="scientific">Streptomyces thermoalcalitolerans</name>
    <dbReference type="NCBI Taxonomy" id="65605"/>
    <lineage>
        <taxon>Bacteria</taxon>
        <taxon>Bacillati</taxon>
        <taxon>Actinomycetota</taxon>
        <taxon>Actinomycetes</taxon>
        <taxon>Kitasatosporales</taxon>
        <taxon>Streptomycetaceae</taxon>
        <taxon>Streptomyces</taxon>
    </lineage>
</organism>
<name>A0ABP3Z153_9ACTN</name>
<comment type="caution">
    <text evidence="4">The sequence shown here is derived from an EMBL/GenBank/DDBJ whole genome shotgun (WGS) entry which is preliminary data.</text>
</comment>
<keyword evidence="2" id="KW-0812">Transmembrane</keyword>
<keyword evidence="2" id="KW-0472">Membrane</keyword>
<gene>
    <name evidence="4" type="ORF">GCM10009549_17820</name>
</gene>
<evidence type="ECO:0000256" key="1">
    <source>
        <dbReference type="SAM" id="MobiDB-lite"/>
    </source>
</evidence>
<evidence type="ECO:0000259" key="3">
    <source>
        <dbReference type="Pfam" id="PF09851"/>
    </source>
</evidence>
<feature type="region of interest" description="Disordered" evidence="1">
    <location>
        <begin position="97"/>
        <end position="116"/>
    </location>
</feature>
<evidence type="ECO:0000313" key="4">
    <source>
        <dbReference type="EMBL" id="GAA0909460.1"/>
    </source>
</evidence>
<sequence>MGFPPCKAHHEHRGQAPFETSQTEVDTVMYWNGGWAWITFMPLLWIALIGLVVWAVIRLTRGSSGDFSGRGHGWEDREHRETPEEILDRRYASGEIDADTYTEARERLAAHRPRPQ</sequence>
<keyword evidence="5" id="KW-1185">Reference proteome</keyword>
<keyword evidence="2" id="KW-1133">Transmembrane helix</keyword>